<dbReference type="Proteomes" id="UP001500253">
    <property type="component" value="Unassembled WGS sequence"/>
</dbReference>
<organism evidence="2 3">
    <name type="scientific">Streptomyces cuspidosporus</name>
    <dbReference type="NCBI Taxonomy" id="66882"/>
    <lineage>
        <taxon>Bacteria</taxon>
        <taxon>Bacillati</taxon>
        <taxon>Actinomycetota</taxon>
        <taxon>Actinomycetes</taxon>
        <taxon>Kitasatosporales</taxon>
        <taxon>Streptomycetaceae</taxon>
        <taxon>Streptomyces</taxon>
    </lineage>
</organism>
<feature type="region of interest" description="Disordered" evidence="1">
    <location>
        <begin position="60"/>
        <end position="81"/>
    </location>
</feature>
<accession>A0ABP5S9T1</accession>
<keyword evidence="3" id="KW-1185">Reference proteome</keyword>
<evidence type="ECO:0000313" key="3">
    <source>
        <dbReference type="Proteomes" id="UP001500253"/>
    </source>
</evidence>
<sequence>MRKLPSSTAVPTVNPRDVAAGAGTEFLDADGEAAELAEGQADVLEADVAHPKLLRAAVGGAAATSLAAPPPGRLPRYSRRRKVSAATSASSLLAEAKSRSASSWWALTQLSALR</sequence>
<evidence type="ECO:0000313" key="2">
    <source>
        <dbReference type="EMBL" id="GAA2326392.1"/>
    </source>
</evidence>
<dbReference type="EMBL" id="BAAASD010000001">
    <property type="protein sequence ID" value="GAA2326392.1"/>
    <property type="molecule type" value="Genomic_DNA"/>
</dbReference>
<name>A0ABP5S9T1_9ACTN</name>
<dbReference type="RefSeq" id="WP_346172786.1">
    <property type="nucleotide sequence ID" value="NZ_BAAASD010000001.1"/>
</dbReference>
<reference evidence="3" key="1">
    <citation type="journal article" date="2019" name="Int. J. Syst. Evol. Microbiol.">
        <title>The Global Catalogue of Microorganisms (GCM) 10K type strain sequencing project: providing services to taxonomists for standard genome sequencing and annotation.</title>
        <authorList>
            <consortium name="The Broad Institute Genomics Platform"/>
            <consortium name="The Broad Institute Genome Sequencing Center for Infectious Disease"/>
            <person name="Wu L."/>
            <person name="Ma J."/>
        </authorList>
    </citation>
    <scope>NUCLEOTIDE SEQUENCE [LARGE SCALE GENOMIC DNA]</scope>
    <source>
        <strain evidence="3">JCM 4316</strain>
    </source>
</reference>
<protein>
    <submittedName>
        <fullName evidence="2">Uncharacterized protein</fullName>
    </submittedName>
</protein>
<comment type="caution">
    <text evidence="2">The sequence shown here is derived from an EMBL/GenBank/DDBJ whole genome shotgun (WGS) entry which is preliminary data.</text>
</comment>
<gene>
    <name evidence="2" type="ORF">GCM10010246_04960</name>
</gene>
<proteinExistence type="predicted"/>
<evidence type="ECO:0000256" key="1">
    <source>
        <dbReference type="SAM" id="MobiDB-lite"/>
    </source>
</evidence>